<keyword evidence="4" id="KW-1185">Reference proteome</keyword>
<dbReference type="CDD" id="cd05289">
    <property type="entry name" value="MDR_like_2"/>
    <property type="match status" value="1"/>
</dbReference>
<dbReference type="HOGENOM" id="CLU_026673_3_3_11"/>
<dbReference type="eggNOG" id="COG0604">
    <property type="taxonomic scope" value="Bacteria"/>
</dbReference>
<evidence type="ECO:0000256" key="1">
    <source>
        <dbReference type="ARBA" id="ARBA00022857"/>
    </source>
</evidence>
<dbReference type="InterPro" id="IPR011032">
    <property type="entry name" value="GroES-like_sf"/>
</dbReference>
<dbReference type="InterPro" id="IPR013149">
    <property type="entry name" value="ADH-like_C"/>
</dbReference>
<dbReference type="SUPFAM" id="SSF50129">
    <property type="entry name" value="GroES-like"/>
    <property type="match status" value="1"/>
</dbReference>
<dbReference type="InterPro" id="IPR020843">
    <property type="entry name" value="ER"/>
</dbReference>
<dbReference type="SMART" id="SM00829">
    <property type="entry name" value="PKS_ER"/>
    <property type="match status" value="1"/>
</dbReference>
<evidence type="ECO:0000259" key="2">
    <source>
        <dbReference type="SMART" id="SM00829"/>
    </source>
</evidence>
<name>B5HW07_STRX2</name>
<dbReference type="Gene3D" id="3.90.180.10">
    <property type="entry name" value="Medium-chain alcohol dehydrogenases, catalytic domain"/>
    <property type="match status" value="1"/>
</dbReference>
<keyword evidence="1" id="KW-0521">NADP</keyword>
<accession>B5HW07</accession>
<sequence length="310" mass="31495">MGGDTRGVVMKAILFDRFGGTDVLHEADIEVPQPGPGQVRVRVRAAGLNALDGKIRSGAMEAAFPTSLPAVPGAELAGVVDALGEGVQDVQVGDEVLGWSDTGSYAQYALATTVAPKPAGLDWQHAVALPVAGETAERVLDLLGVTAGETVLMHGAAGAVGTLAIQLATARGARVIATAGPTNQDYLTSLGATATLYGEGLVERVRALAPDGVDAVFDLAGKGALEDSVALRGGTERIVTIADFRAHQLGITFSSGGQERSAARLAALAQDAATGKLVTTVTAYPVDQAATAQQISDAGHVRGKLVLTLD</sequence>
<dbReference type="PANTHER" id="PTHR44154">
    <property type="entry name" value="QUINONE OXIDOREDUCTASE"/>
    <property type="match status" value="1"/>
</dbReference>
<dbReference type="GO" id="GO:0016491">
    <property type="term" value="F:oxidoreductase activity"/>
    <property type="evidence" value="ECO:0007669"/>
    <property type="project" value="InterPro"/>
</dbReference>
<evidence type="ECO:0000313" key="3">
    <source>
        <dbReference type="EMBL" id="EDY57012.1"/>
    </source>
</evidence>
<dbReference type="PANTHER" id="PTHR44154:SF1">
    <property type="entry name" value="QUINONE OXIDOREDUCTASE"/>
    <property type="match status" value="1"/>
</dbReference>
<evidence type="ECO:0000313" key="4">
    <source>
        <dbReference type="Proteomes" id="UP000002785"/>
    </source>
</evidence>
<gene>
    <name evidence="3" type="ORF">SSEG_03592</name>
</gene>
<dbReference type="InterPro" id="IPR013154">
    <property type="entry name" value="ADH-like_N"/>
</dbReference>
<dbReference type="Pfam" id="PF08240">
    <property type="entry name" value="ADH_N"/>
    <property type="match status" value="1"/>
</dbReference>
<dbReference type="Gene3D" id="3.40.50.720">
    <property type="entry name" value="NAD(P)-binding Rossmann-like Domain"/>
    <property type="match status" value="1"/>
</dbReference>
<dbReference type="InterPro" id="IPR051603">
    <property type="entry name" value="Zinc-ADH_QOR/CCCR"/>
</dbReference>
<dbReference type="Pfam" id="PF00107">
    <property type="entry name" value="ADH_zinc_N"/>
    <property type="match status" value="1"/>
</dbReference>
<dbReference type="InterPro" id="IPR036291">
    <property type="entry name" value="NAD(P)-bd_dom_sf"/>
</dbReference>
<dbReference type="AlphaFoldDB" id="B5HW07"/>
<reference evidence="3" key="1">
    <citation type="submission" date="2009-10" db="EMBL/GenBank/DDBJ databases">
        <title>The genome sequence of Streptomyces sviceus strain ATCC 29083.</title>
        <authorList>
            <consortium name="The Broad Institute Genome Sequencing Platform"/>
            <consortium name="Broad Institute Microbial Sequencing Center"/>
            <person name="Fischbach M."/>
            <person name="Godfrey P."/>
            <person name="Ward D."/>
            <person name="Young S."/>
            <person name="Zeng Q."/>
            <person name="Koehrsen M."/>
            <person name="Alvarado L."/>
            <person name="Berlin A.M."/>
            <person name="Bochicchio J."/>
            <person name="Borenstein D."/>
            <person name="Chapman S.B."/>
            <person name="Chen Z."/>
            <person name="Engels R."/>
            <person name="Freedman E."/>
            <person name="Gellesch M."/>
            <person name="Goldberg J."/>
            <person name="Griggs A."/>
            <person name="Gujja S."/>
            <person name="Heilman E.R."/>
            <person name="Heiman D.I."/>
            <person name="Hepburn T.A."/>
            <person name="Howarth C."/>
            <person name="Jen D."/>
            <person name="Larson L."/>
            <person name="Lewis B."/>
            <person name="Mehta T."/>
            <person name="Park D."/>
            <person name="Pearson M."/>
            <person name="Richards J."/>
            <person name="Roberts A."/>
            <person name="Saif S."/>
            <person name="Shea T.D."/>
            <person name="Shenoy N."/>
            <person name="Sisk P."/>
            <person name="Stolte C."/>
            <person name="Sykes S.N."/>
            <person name="Thomson T."/>
            <person name="Walk T."/>
            <person name="White J."/>
            <person name="Yandava C."/>
            <person name="Straight P."/>
            <person name="Clardy J."/>
            <person name="Hung D."/>
            <person name="Kolter R."/>
            <person name="Mekalanos J."/>
            <person name="Walker S."/>
            <person name="Walsh C.T."/>
            <person name="Wieland-Brown L.C."/>
            <person name="Haas B."/>
            <person name="Nusbaum C."/>
            <person name="Birren B."/>
        </authorList>
    </citation>
    <scope>NUCLEOTIDE SEQUENCE [LARGE SCALE GENOMIC DNA]</scope>
    <source>
        <strain evidence="3">ATCC 29083</strain>
    </source>
</reference>
<dbReference type="SUPFAM" id="SSF51735">
    <property type="entry name" value="NAD(P)-binding Rossmann-fold domains"/>
    <property type="match status" value="1"/>
</dbReference>
<protein>
    <submittedName>
        <fullName evidence="3">Oxidoreductase</fullName>
    </submittedName>
</protein>
<feature type="domain" description="Enoyl reductase (ER)" evidence="2">
    <location>
        <begin position="19"/>
        <end position="307"/>
    </location>
</feature>
<dbReference type="Proteomes" id="UP000002785">
    <property type="component" value="Chromosome"/>
</dbReference>
<dbReference type="EMBL" id="CM000951">
    <property type="protein sequence ID" value="EDY57012.1"/>
    <property type="molecule type" value="Genomic_DNA"/>
</dbReference>
<organism evidence="3 4">
    <name type="scientific">Streptomyces sviceus (strain ATCC 29083 / DSM 924 / JCM 4929 / NBRC 13980 / NCIMB 11184 / NRRL 5439 / UC 5370)</name>
    <dbReference type="NCBI Taxonomy" id="463191"/>
    <lineage>
        <taxon>Bacteria</taxon>
        <taxon>Bacillati</taxon>
        <taxon>Actinomycetota</taxon>
        <taxon>Actinomycetes</taxon>
        <taxon>Kitasatosporales</taxon>
        <taxon>Streptomycetaceae</taxon>
        <taxon>Streptomyces</taxon>
    </lineage>
</organism>
<proteinExistence type="predicted"/>